<accession>A0AA85B262</accession>
<evidence type="ECO:0000313" key="1">
    <source>
        <dbReference type="Proteomes" id="UP000050791"/>
    </source>
</evidence>
<sequence>METMEIVELLNKTNKDYLRSDLDKRLMLRSLFMQVLAGDSINLWEDLYSFVTTNLDFVQSVKDEAEFRYFANRSMRNLQISLDNQSGDRSSNSTLRLRTIFVELSEMFSYVLTTCSTESNMVYDSESVTIPLLPSWYCGISNFQDEKSISVDSSKTKSIQSSLFSLLGQEDHSWENLLQKIPFRNSKYRAFNEYIKNLSSNKSETSSKEIENMRPNNGFDAIVYFSVCRKIGVYEFMYFTRKNLESRNISPYDLEPILRPRNDEPHYIFSTFGILVATGTEQEHLSLTEWFSEAVLCEALKKNPTFLLPFSLETLFHLASNYEKKKIQTDT</sequence>
<evidence type="ECO:0000313" key="2">
    <source>
        <dbReference type="WBParaSite" id="SMTH1_27710.1"/>
    </source>
</evidence>
<proteinExistence type="predicted"/>
<organism evidence="1 2">
    <name type="scientific">Schistosoma mattheei</name>
    <dbReference type="NCBI Taxonomy" id="31246"/>
    <lineage>
        <taxon>Eukaryota</taxon>
        <taxon>Metazoa</taxon>
        <taxon>Spiralia</taxon>
        <taxon>Lophotrochozoa</taxon>
        <taxon>Platyhelminthes</taxon>
        <taxon>Trematoda</taxon>
        <taxon>Digenea</taxon>
        <taxon>Strigeidida</taxon>
        <taxon>Schistosomatoidea</taxon>
        <taxon>Schistosomatidae</taxon>
        <taxon>Schistosoma</taxon>
    </lineage>
</organism>
<dbReference type="Proteomes" id="UP000050791">
    <property type="component" value="Unassembled WGS sequence"/>
</dbReference>
<name>A0AA85B262_9TREM</name>
<reference evidence="2" key="1">
    <citation type="submission" date="2023-11" db="UniProtKB">
        <authorList>
            <consortium name="WormBaseParasite"/>
        </authorList>
    </citation>
    <scope>IDENTIFICATION</scope>
</reference>
<protein>
    <submittedName>
        <fullName evidence="2">Uncharacterized protein</fullName>
    </submittedName>
</protein>
<dbReference type="WBParaSite" id="SMTH1_27710.1">
    <property type="protein sequence ID" value="SMTH1_27710.1"/>
    <property type="gene ID" value="SMTH1_27710"/>
</dbReference>
<dbReference type="AlphaFoldDB" id="A0AA85B262"/>